<protein>
    <submittedName>
        <fullName evidence="5">Site-specific integrase</fullName>
    </submittedName>
</protein>
<dbReference type="CDD" id="cd01189">
    <property type="entry name" value="INT_ICEBs1_C_like"/>
    <property type="match status" value="1"/>
</dbReference>
<dbReference type="Gene3D" id="1.10.443.10">
    <property type="entry name" value="Intergrase catalytic core"/>
    <property type="match status" value="1"/>
</dbReference>
<name>A0A412MBF4_9FIRM</name>
<organism evidence="5 6">
    <name type="scientific">Dorea formicigenerans</name>
    <dbReference type="NCBI Taxonomy" id="39486"/>
    <lineage>
        <taxon>Bacteria</taxon>
        <taxon>Bacillati</taxon>
        <taxon>Bacillota</taxon>
        <taxon>Clostridia</taxon>
        <taxon>Lachnospirales</taxon>
        <taxon>Lachnospiraceae</taxon>
        <taxon>Dorea</taxon>
    </lineage>
</organism>
<dbReference type="InterPro" id="IPR002104">
    <property type="entry name" value="Integrase_catalytic"/>
</dbReference>
<dbReference type="Pfam" id="PF00589">
    <property type="entry name" value="Phage_integrase"/>
    <property type="match status" value="1"/>
</dbReference>
<proteinExistence type="inferred from homology"/>
<dbReference type="SUPFAM" id="SSF56349">
    <property type="entry name" value="DNA breaking-rejoining enzymes"/>
    <property type="match status" value="1"/>
</dbReference>
<evidence type="ECO:0000313" key="6">
    <source>
        <dbReference type="Proteomes" id="UP000283630"/>
    </source>
</evidence>
<comment type="caution">
    <text evidence="5">The sequence shown here is derived from an EMBL/GenBank/DDBJ whole genome shotgun (WGS) entry which is preliminary data.</text>
</comment>
<accession>A0A412MBF4</accession>
<keyword evidence="3" id="KW-0233">DNA recombination</keyword>
<comment type="similarity">
    <text evidence="1">Belongs to the 'phage' integrase family.</text>
</comment>
<dbReference type="AlphaFoldDB" id="A0A412MBF4"/>
<dbReference type="GO" id="GO:0006310">
    <property type="term" value="P:DNA recombination"/>
    <property type="evidence" value="ECO:0007669"/>
    <property type="project" value="UniProtKB-KW"/>
</dbReference>
<reference evidence="5 6" key="1">
    <citation type="submission" date="2018-08" db="EMBL/GenBank/DDBJ databases">
        <title>A genome reference for cultivated species of the human gut microbiota.</title>
        <authorList>
            <person name="Zou Y."/>
            <person name="Xue W."/>
            <person name="Luo G."/>
        </authorList>
    </citation>
    <scope>NUCLEOTIDE SEQUENCE [LARGE SCALE GENOMIC DNA]</scope>
    <source>
        <strain evidence="5 6">AF19-4AC</strain>
    </source>
</reference>
<dbReference type="PANTHER" id="PTHR30349:SF64">
    <property type="entry name" value="PROPHAGE INTEGRASE INTD-RELATED"/>
    <property type="match status" value="1"/>
</dbReference>
<evidence type="ECO:0000313" key="5">
    <source>
        <dbReference type="EMBL" id="RGT07527.1"/>
    </source>
</evidence>
<evidence type="ECO:0000259" key="4">
    <source>
        <dbReference type="PROSITE" id="PS51898"/>
    </source>
</evidence>
<evidence type="ECO:0000256" key="3">
    <source>
        <dbReference type="ARBA" id="ARBA00023172"/>
    </source>
</evidence>
<dbReference type="InterPro" id="IPR010998">
    <property type="entry name" value="Integrase_recombinase_N"/>
</dbReference>
<dbReference type="InterPro" id="IPR013762">
    <property type="entry name" value="Integrase-like_cat_sf"/>
</dbReference>
<dbReference type="InterPro" id="IPR011010">
    <property type="entry name" value="DNA_brk_join_enz"/>
</dbReference>
<dbReference type="Gene3D" id="1.10.150.130">
    <property type="match status" value="1"/>
</dbReference>
<sequence>MWREFHLLPLVSIEYRTVCNDFLFFSSFSILLYRKFFLRTSFFYVQKGKWLMINLQDLIKSGIMTPEDLRDLESEIEVKKKKRILDNWEHDIGQGSNGYWYTYAYVNGKRKMVKKRHKEDLEKFIIQAEENPTIEKLFDMWIKYKEEHDRLVDSSLMRYTNVFHHLIKNSPFAKKRIRELTEDDIYTFIQTILMDKGLSTKEYGNVKTVLQGMIRYARFEKKYTSINISNFFCDFRVGKNILKKSKKTDAQKCFTDEERVRILELVDKKPDIRNLAIHLCFQTGVRVGELAALKWEDIDWENGTLHIQRIETRAFSQDTNNTKKKSYITIKERTKTESSNRYIDLTDLTLETLRQIKELNPDGEYLFEEKHRRINAHSFRKRLYDLCAQANIERKSPHCVRRYEASKMLSNGVDESTIKNQHGHTDIKTTKGYYQFDIQQKAERKKQIEQAINY</sequence>
<dbReference type="PROSITE" id="PS51898">
    <property type="entry name" value="TYR_RECOMBINASE"/>
    <property type="match status" value="1"/>
</dbReference>
<feature type="domain" description="Tyr recombinase" evidence="4">
    <location>
        <begin position="249"/>
        <end position="446"/>
    </location>
</feature>
<dbReference type="PANTHER" id="PTHR30349">
    <property type="entry name" value="PHAGE INTEGRASE-RELATED"/>
    <property type="match status" value="1"/>
</dbReference>
<dbReference type="GO" id="GO:0015074">
    <property type="term" value="P:DNA integration"/>
    <property type="evidence" value="ECO:0007669"/>
    <property type="project" value="InterPro"/>
</dbReference>
<keyword evidence="2" id="KW-0238">DNA-binding</keyword>
<evidence type="ECO:0000256" key="1">
    <source>
        <dbReference type="ARBA" id="ARBA00008857"/>
    </source>
</evidence>
<dbReference type="InterPro" id="IPR050090">
    <property type="entry name" value="Tyrosine_recombinase_XerCD"/>
</dbReference>
<dbReference type="Proteomes" id="UP000283630">
    <property type="component" value="Unassembled WGS sequence"/>
</dbReference>
<evidence type="ECO:0000256" key="2">
    <source>
        <dbReference type="ARBA" id="ARBA00023125"/>
    </source>
</evidence>
<dbReference type="EMBL" id="QRWH01000013">
    <property type="protein sequence ID" value="RGT07527.1"/>
    <property type="molecule type" value="Genomic_DNA"/>
</dbReference>
<dbReference type="GO" id="GO:0003677">
    <property type="term" value="F:DNA binding"/>
    <property type="evidence" value="ECO:0007669"/>
    <property type="project" value="UniProtKB-KW"/>
</dbReference>
<gene>
    <name evidence="5" type="ORF">DWX53_11945</name>
</gene>